<dbReference type="OrthoDB" id="3437960at2759"/>
<dbReference type="AlphaFoldDB" id="W2TCC2"/>
<evidence type="ECO:0000313" key="1">
    <source>
        <dbReference type="EMBL" id="ETN79700.1"/>
    </source>
</evidence>
<name>W2TCC2_NECAM</name>
<dbReference type="Proteomes" id="UP000053676">
    <property type="component" value="Unassembled WGS sequence"/>
</dbReference>
<proteinExistence type="predicted"/>
<evidence type="ECO:0000313" key="2">
    <source>
        <dbReference type="Proteomes" id="UP000053676"/>
    </source>
</evidence>
<dbReference type="EMBL" id="KI659362">
    <property type="protein sequence ID" value="ETN79700.1"/>
    <property type="molecule type" value="Genomic_DNA"/>
</dbReference>
<keyword evidence="2" id="KW-1185">Reference proteome</keyword>
<sequence>MKKLVGTGLIARRIVLTQAAVRRHTVANHENGVMCTVAGCSMRVARWRLKYIFELIVCYSPCKNLFYI</sequence>
<gene>
    <name evidence="1" type="ORF">NECAME_09660</name>
</gene>
<reference evidence="2" key="1">
    <citation type="journal article" date="2014" name="Nat. Genet.">
        <title>Genome of the human hookworm Necator americanus.</title>
        <authorList>
            <person name="Tang Y.T."/>
            <person name="Gao X."/>
            <person name="Rosa B.A."/>
            <person name="Abubucker S."/>
            <person name="Hallsworth-Pepin K."/>
            <person name="Martin J."/>
            <person name="Tyagi R."/>
            <person name="Heizer E."/>
            <person name="Zhang X."/>
            <person name="Bhonagiri-Palsikar V."/>
            <person name="Minx P."/>
            <person name="Warren W.C."/>
            <person name="Wang Q."/>
            <person name="Zhan B."/>
            <person name="Hotez P.J."/>
            <person name="Sternberg P.W."/>
            <person name="Dougall A."/>
            <person name="Gaze S.T."/>
            <person name="Mulvenna J."/>
            <person name="Sotillo J."/>
            <person name="Ranganathan S."/>
            <person name="Rabelo E.M."/>
            <person name="Wilson R.K."/>
            <person name="Felgner P.L."/>
            <person name="Bethony J."/>
            <person name="Hawdon J.M."/>
            <person name="Gasser R.B."/>
            <person name="Loukas A."/>
            <person name="Mitreva M."/>
        </authorList>
    </citation>
    <scope>NUCLEOTIDE SEQUENCE [LARGE SCALE GENOMIC DNA]</scope>
</reference>
<protein>
    <submittedName>
        <fullName evidence="1">Uncharacterized protein</fullName>
    </submittedName>
</protein>
<accession>W2TCC2</accession>
<dbReference type="KEGG" id="nai:NECAME_09660"/>
<organism evidence="1 2">
    <name type="scientific">Necator americanus</name>
    <name type="common">Human hookworm</name>
    <dbReference type="NCBI Taxonomy" id="51031"/>
    <lineage>
        <taxon>Eukaryota</taxon>
        <taxon>Metazoa</taxon>
        <taxon>Ecdysozoa</taxon>
        <taxon>Nematoda</taxon>
        <taxon>Chromadorea</taxon>
        <taxon>Rhabditida</taxon>
        <taxon>Rhabditina</taxon>
        <taxon>Rhabditomorpha</taxon>
        <taxon>Strongyloidea</taxon>
        <taxon>Ancylostomatidae</taxon>
        <taxon>Bunostominae</taxon>
        <taxon>Necator</taxon>
    </lineage>
</organism>